<dbReference type="RefSeq" id="WP_344059104.1">
    <property type="nucleotide sequence ID" value="NZ_BAAAPU010000003.1"/>
</dbReference>
<dbReference type="InterPro" id="IPR029033">
    <property type="entry name" value="His_PPase_superfam"/>
</dbReference>
<dbReference type="InterPro" id="IPR013078">
    <property type="entry name" value="His_Pase_superF_clade-1"/>
</dbReference>
<evidence type="ECO:0000313" key="5">
    <source>
        <dbReference type="Proteomes" id="UP001500013"/>
    </source>
</evidence>
<name>A0ABP5D197_9MICO</name>
<evidence type="ECO:0000256" key="2">
    <source>
        <dbReference type="ARBA" id="ARBA00023235"/>
    </source>
</evidence>
<dbReference type="SMART" id="SM00855">
    <property type="entry name" value="PGAM"/>
    <property type="match status" value="1"/>
</dbReference>
<evidence type="ECO:0000256" key="1">
    <source>
        <dbReference type="ARBA" id="ARBA00023152"/>
    </source>
</evidence>
<dbReference type="PANTHER" id="PTHR48100">
    <property type="entry name" value="BROAD-SPECIFICITY PHOSPHATASE YOR283W-RELATED"/>
    <property type="match status" value="1"/>
</dbReference>
<keyword evidence="2" id="KW-0413">Isomerase</keyword>
<comment type="caution">
    <text evidence="4">The sequence shown here is derived from an EMBL/GenBank/DDBJ whole genome shotgun (WGS) entry which is preliminary data.</text>
</comment>
<dbReference type="PROSITE" id="PS00175">
    <property type="entry name" value="PG_MUTASE"/>
    <property type="match status" value="1"/>
</dbReference>
<proteinExistence type="predicted"/>
<organism evidence="4 5">
    <name type="scientific">Terrabacter lapilli</name>
    <dbReference type="NCBI Taxonomy" id="436231"/>
    <lineage>
        <taxon>Bacteria</taxon>
        <taxon>Bacillati</taxon>
        <taxon>Actinomycetota</taxon>
        <taxon>Actinomycetes</taxon>
        <taxon>Micrococcales</taxon>
        <taxon>Intrasporangiaceae</taxon>
        <taxon>Terrabacter</taxon>
    </lineage>
</organism>
<dbReference type="Gene3D" id="3.40.50.1240">
    <property type="entry name" value="Phosphoglycerate mutase-like"/>
    <property type="match status" value="1"/>
</dbReference>
<gene>
    <name evidence="4" type="ORF">GCM10009817_10450</name>
</gene>
<dbReference type="PANTHER" id="PTHR48100:SF1">
    <property type="entry name" value="HISTIDINE PHOSPHATASE FAMILY PROTEIN-RELATED"/>
    <property type="match status" value="1"/>
</dbReference>
<dbReference type="CDD" id="cd07067">
    <property type="entry name" value="HP_PGM_like"/>
    <property type="match status" value="1"/>
</dbReference>
<evidence type="ECO:0000256" key="3">
    <source>
        <dbReference type="SAM" id="MobiDB-lite"/>
    </source>
</evidence>
<keyword evidence="1" id="KW-0324">Glycolysis</keyword>
<protein>
    <submittedName>
        <fullName evidence="4">Histidine phosphatase family protein</fullName>
    </submittedName>
</protein>
<dbReference type="Pfam" id="PF00300">
    <property type="entry name" value="His_Phos_1"/>
    <property type="match status" value="1"/>
</dbReference>
<dbReference type="Proteomes" id="UP001500013">
    <property type="component" value="Unassembled WGS sequence"/>
</dbReference>
<keyword evidence="5" id="KW-1185">Reference proteome</keyword>
<reference evidence="5" key="1">
    <citation type="journal article" date="2019" name="Int. J. Syst. Evol. Microbiol.">
        <title>The Global Catalogue of Microorganisms (GCM) 10K type strain sequencing project: providing services to taxonomists for standard genome sequencing and annotation.</title>
        <authorList>
            <consortium name="The Broad Institute Genomics Platform"/>
            <consortium name="The Broad Institute Genome Sequencing Center for Infectious Disease"/>
            <person name="Wu L."/>
            <person name="Ma J."/>
        </authorList>
    </citation>
    <scope>NUCLEOTIDE SEQUENCE [LARGE SCALE GENOMIC DNA]</scope>
    <source>
        <strain evidence="5">JCM 15628</strain>
    </source>
</reference>
<feature type="region of interest" description="Disordered" evidence="3">
    <location>
        <begin position="233"/>
        <end position="258"/>
    </location>
</feature>
<evidence type="ECO:0000313" key="4">
    <source>
        <dbReference type="EMBL" id="GAA1972217.1"/>
    </source>
</evidence>
<dbReference type="EMBL" id="BAAAPU010000003">
    <property type="protein sequence ID" value="GAA1972217.1"/>
    <property type="molecule type" value="Genomic_DNA"/>
</dbReference>
<dbReference type="SUPFAM" id="SSF53254">
    <property type="entry name" value="Phosphoglycerate mutase-like"/>
    <property type="match status" value="1"/>
</dbReference>
<sequence length="277" mass="30842">MAIGGSGAPWAAHMQELVLVRHGESLGNVADAQARDRGEARLELDTRDPDTPLSERGEQQAHVLARHVASTSPRPDVVLSSPYARAAMTARIVAGALDLEPLLDERLRERDLGIFDGLTGLGIREHHPEEAERRARLGKFYYRPPGGESWTDVALRVRDVLRDLAQLYADQRVWVFTHQAVIMSFRLALEGLDEATLLDVDRTQPLANCSLTRYRREGEALQLAAFADTAHLDTSEVETTHEDTAAEASDRSATHDHELRPELHHELHAELHGERTT</sequence>
<dbReference type="InterPro" id="IPR050275">
    <property type="entry name" value="PGM_Phosphatase"/>
</dbReference>
<dbReference type="InterPro" id="IPR001345">
    <property type="entry name" value="PG/BPGM_mutase_AS"/>
</dbReference>
<accession>A0ABP5D197</accession>